<evidence type="ECO:0000313" key="2">
    <source>
        <dbReference type="Proteomes" id="UP000830768"/>
    </source>
</evidence>
<gene>
    <name evidence="1" type="ORF">LCI18_012637</name>
</gene>
<keyword evidence="2" id="KW-1185">Reference proteome</keyword>
<dbReference type="Proteomes" id="UP000830768">
    <property type="component" value="Chromosome 10"/>
</dbReference>
<name>A0ACD3ZKD1_FUSSC</name>
<reference evidence="1" key="1">
    <citation type="submission" date="2021-11" db="EMBL/GenBank/DDBJ databases">
        <title>Fusarium solani-melongenae Genome sequencing and assembly.</title>
        <authorList>
            <person name="Xie S."/>
            <person name="Huang L."/>
            <person name="Zhang X."/>
        </authorList>
    </citation>
    <scope>NUCLEOTIDE SEQUENCE</scope>
    <source>
        <strain evidence="1">CRI 24-3</strain>
    </source>
</reference>
<accession>A0ACD3ZKD1</accession>
<evidence type="ECO:0000313" key="1">
    <source>
        <dbReference type="EMBL" id="UPL01703.1"/>
    </source>
</evidence>
<organism evidence="1 2">
    <name type="scientific">Fusarium solani subsp. cucurbitae</name>
    <name type="common">Neocosmosporum cucurbitae</name>
    <dbReference type="NCBI Taxonomy" id="2747967"/>
    <lineage>
        <taxon>Eukaryota</taxon>
        <taxon>Fungi</taxon>
        <taxon>Dikarya</taxon>
        <taxon>Ascomycota</taxon>
        <taxon>Pezizomycotina</taxon>
        <taxon>Sordariomycetes</taxon>
        <taxon>Hypocreomycetidae</taxon>
        <taxon>Hypocreales</taxon>
        <taxon>Nectriaceae</taxon>
        <taxon>Fusarium</taxon>
        <taxon>Fusarium solani species complex</taxon>
    </lineage>
</organism>
<sequence>MSQHRDSGSSQGLLTVRPQETSSGGAGLAVIRGRAVEDLPLRLARPGALSARSGLATATPPGTYQRFMLEHLAKTFGDEHLSSAGPSSAEFYSTGGQFADFSRERENSTADTVLGDIDARLRQPGLIHEIEIDHEAESLSLEQPGEAEPKENPEPSQREAVDLSCVRNDLTALVTKHGCNTSFFSSCTGKFLSDVPLWRYMDQPKVRAILDQCGLEGVSDDEKDWLASKICSKPRSKTDIGFKSYRKILALLIRIQKQEQIRRFVDEELHDGLLPLKQVDGPGGCVQLVLDERSGPHPCFADWDHEHIDDFAWKQWEMCAPFFKTENDDLRHYIFPGGIAIPLIPAGEGQVEGAGGHVAKVQLPEAHGNLRTRQTGERKQLFAVKKLKSSDRGAFEAEAHALGRLNKIRKQHEQETNENTKHISMIAATFEIESGNILHFYLVFPCADGNLREFWNTYSTAQNPEHVYALSRWMAEQIHGLASALNILHEFYAHRAEDDDDPRNHGIHGDIKPENILRFTNWDGDPGKHGVLQLADFGLTKYHHTGTVNHVDPHMRFHPYCAPEVQANWRTNQSLDTWALGCLFFEFCLWVVFGNEGLRGFDESRTVVNSDGSMTVGMLYEIHGYGTSGCWPFPRVNKKITIHEGVVQWAKKIHGLPWVPKFIHDLVDIVVTDILVPRNDSGEHPTSLNDGRGSSQSSSPRSATSQESRAYLPMRRNTTVRSEPSRVPPPRKRFWSTDLPKKRISVSELCKKLEDMVDQDDWYFTRGFSYDMATFKTARPFRYTKNLNHYREIRGEQDWTSWKTDCVPAVTSTSKPSFSLLMCPRKEITEADPKVFSRVQHYRMALSWIPIQKTKFKDVLTRMHVPSVFMDMVKRPRTIFKKLKSSVQGQPCEVYILSVDSILTQYTAMSVTYFPNTQQVFGIFLGYGSPDDITNMASKLFNNRGFIDNPFVLISAFLELERKHRLKQVDDMIDGLRIKISKGQHLQKPDEKTSDDQPETFYELYNQVGVLRSQLNMWKLQLDKLLSACPNLPAFNTLGTEGFVLEPADYVTEVREIFEESAMRCENVMQATSLAFQKELAEVARQDSKVAIGDAQQMKAIALLTMFFLPATAVAGFMDAPVYDWEGKGHYFWYIAGPLTGAVMLMYFVWTTVLKTR</sequence>
<proteinExistence type="predicted"/>
<dbReference type="EMBL" id="CP090038">
    <property type="protein sequence ID" value="UPL01703.1"/>
    <property type="molecule type" value="Genomic_DNA"/>
</dbReference>
<protein>
    <submittedName>
        <fullName evidence="1">Uncharacterized protein</fullName>
    </submittedName>
</protein>